<keyword evidence="2" id="KW-0540">Nuclease</keyword>
<dbReference type="Proteomes" id="UP001476950">
    <property type="component" value="Unassembled WGS sequence"/>
</dbReference>
<accession>A0ABV0KVD8</accession>
<proteinExistence type="predicted"/>
<dbReference type="InterPro" id="IPR007409">
    <property type="entry name" value="Restrct_endonuc_type1_HsdR_N"/>
</dbReference>
<keyword evidence="2" id="KW-0378">Hydrolase</keyword>
<evidence type="ECO:0000313" key="2">
    <source>
        <dbReference type="EMBL" id="MEP1062250.1"/>
    </source>
</evidence>
<sequence length="402" mass="45159">MGFAEDIAKLSEQVRTRAGNVFGEEATKQALILPFFGALGYDVWDPMEVRPEYISDVAKKKSGQFEKVDYAIAINESIVMLVEAKARDQRPEAHDGQLGRYFTWTLTAKVGIVTNGIEYRFFTDLREKNIMDKEPFFSFNVLAYDPKEIENLKLFHRDNFDAAAIGRHAEEMVYVKGMTMLVGNILRTPSEEFIRFLVSEVGKVSSDCEIGGKVTSRVVDKFRPIIKKSIQHSLVDLMTRSITQEMGQSPEEIEKAAESMEAEAEEELAKTEEATKVITTDEELEVLARVQKIAATSTKFQHAVGYKDVESYFGVHVGKPGWWFMRFYLSPKRKSIVARLSMQATKALAPEFEVQEVSTSLGGEASRVLITSVADLDRLEALVLQCYQAEAEKHPLAPSKAA</sequence>
<evidence type="ECO:0000313" key="3">
    <source>
        <dbReference type="Proteomes" id="UP001476950"/>
    </source>
</evidence>
<name>A0ABV0KVD8_9CYAN</name>
<keyword evidence="2" id="KW-0255">Endonuclease</keyword>
<evidence type="ECO:0000259" key="1">
    <source>
        <dbReference type="Pfam" id="PF04313"/>
    </source>
</evidence>
<dbReference type="RefSeq" id="WP_190452755.1">
    <property type="nucleotide sequence ID" value="NZ_JAMPLM010000058.1"/>
</dbReference>
<dbReference type="EMBL" id="JAMPLM010000058">
    <property type="protein sequence ID" value="MEP1062250.1"/>
    <property type="molecule type" value="Genomic_DNA"/>
</dbReference>
<comment type="caution">
    <text evidence="2">The sequence shown here is derived from an EMBL/GenBank/DDBJ whole genome shotgun (WGS) entry which is preliminary data.</text>
</comment>
<keyword evidence="3" id="KW-1185">Reference proteome</keyword>
<organism evidence="2 3">
    <name type="scientific">Stenomitos frigidus AS-A4</name>
    <dbReference type="NCBI Taxonomy" id="2933935"/>
    <lineage>
        <taxon>Bacteria</taxon>
        <taxon>Bacillati</taxon>
        <taxon>Cyanobacteriota</taxon>
        <taxon>Cyanophyceae</taxon>
        <taxon>Leptolyngbyales</taxon>
        <taxon>Leptolyngbyaceae</taxon>
        <taxon>Stenomitos</taxon>
    </lineage>
</organism>
<dbReference type="Pfam" id="PF04313">
    <property type="entry name" value="HSDR_N"/>
    <property type="match status" value="1"/>
</dbReference>
<feature type="domain" description="Restriction endonuclease type I HsdR N-terminal" evidence="1">
    <location>
        <begin position="63"/>
        <end position="129"/>
    </location>
</feature>
<gene>
    <name evidence="2" type="ORF">NDI38_28150</name>
</gene>
<reference evidence="2 3" key="1">
    <citation type="submission" date="2022-04" db="EMBL/GenBank/DDBJ databases">
        <title>Positive selection, recombination, and allopatry shape intraspecific diversity of widespread and dominant cyanobacteria.</title>
        <authorList>
            <person name="Wei J."/>
            <person name="Shu W."/>
            <person name="Hu C."/>
        </authorList>
    </citation>
    <scope>NUCLEOTIDE SEQUENCE [LARGE SCALE GENOMIC DNA]</scope>
    <source>
        <strain evidence="2 3">AS-A4</strain>
    </source>
</reference>
<protein>
    <submittedName>
        <fullName evidence="2">Type I restriction endonuclease</fullName>
    </submittedName>
</protein>
<dbReference type="GO" id="GO:0004519">
    <property type="term" value="F:endonuclease activity"/>
    <property type="evidence" value="ECO:0007669"/>
    <property type="project" value="UniProtKB-KW"/>
</dbReference>